<name>A0ABP8EEN4_9FLAO</name>
<dbReference type="Proteomes" id="UP001500027">
    <property type="component" value="Unassembled WGS sequence"/>
</dbReference>
<evidence type="ECO:0000313" key="3">
    <source>
        <dbReference type="Proteomes" id="UP001500027"/>
    </source>
</evidence>
<dbReference type="EMBL" id="BAABAV010000003">
    <property type="protein sequence ID" value="GAA4270539.1"/>
    <property type="molecule type" value="Genomic_DNA"/>
</dbReference>
<dbReference type="RefSeq" id="WP_139002914.1">
    <property type="nucleotide sequence ID" value="NZ_BAABAV010000003.1"/>
</dbReference>
<comment type="caution">
    <text evidence="2">The sequence shown here is derived from an EMBL/GenBank/DDBJ whole genome shotgun (WGS) entry which is preliminary data.</text>
</comment>
<gene>
    <name evidence="2" type="ORF">GCM10022257_26400</name>
</gene>
<protein>
    <recommendedName>
        <fullName evidence="4">TonB-dependent receptor</fullName>
    </recommendedName>
</protein>
<accession>A0ABP8EEN4</accession>
<evidence type="ECO:0008006" key="4">
    <source>
        <dbReference type="Google" id="ProtNLM"/>
    </source>
</evidence>
<evidence type="ECO:0000313" key="2">
    <source>
        <dbReference type="EMBL" id="GAA4270539.1"/>
    </source>
</evidence>
<proteinExistence type="predicted"/>
<feature type="signal peptide" evidence="1">
    <location>
        <begin position="1"/>
        <end position="20"/>
    </location>
</feature>
<evidence type="ECO:0000256" key="1">
    <source>
        <dbReference type="SAM" id="SignalP"/>
    </source>
</evidence>
<keyword evidence="3" id="KW-1185">Reference proteome</keyword>
<feature type="chain" id="PRO_5047008039" description="TonB-dependent receptor" evidence="1">
    <location>
        <begin position="21"/>
        <end position="88"/>
    </location>
</feature>
<organism evidence="2 3">
    <name type="scientific">Hyunsoonleella aestuarii</name>
    <dbReference type="NCBI Taxonomy" id="912802"/>
    <lineage>
        <taxon>Bacteria</taxon>
        <taxon>Pseudomonadati</taxon>
        <taxon>Bacteroidota</taxon>
        <taxon>Flavobacteriia</taxon>
        <taxon>Flavobacteriales</taxon>
        <taxon>Flavobacteriaceae</taxon>
    </lineage>
</organism>
<sequence>MKTRFYILIVLLLSFTLGNAQSEAPIVKEEVKTIVSQTEINDDAVIIDSLELKEVIARTSDIRSFLNRERKVENIKLVFPKINKARKA</sequence>
<keyword evidence="1" id="KW-0732">Signal</keyword>
<reference evidence="3" key="1">
    <citation type="journal article" date="2019" name="Int. J. Syst. Evol. Microbiol.">
        <title>The Global Catalogue of Microorganisms (GCM) 10K type strain sequencing project: providing services to taxonomists for standard genome sequencing and annotation.</title>
        <authorList>
            <consortium name="The Broad Institute Genomics Platform"/>
            <consortium name="The Broad Institute Genome Sequencing Center for Infectious Disease"/>
            <person name="Wu L."/>
            <person name="Ma J."/>
        </authorList>
    </citation>
    <scope>NUCLEOTIDE SEQUENCE [LARGE SCALE GENOMIC DNA]</scope>
    <source>
        <strain evidence="3">JCM 17452</strain>
    </source>
</reference>